<organism evidence="1 2">
    <name type="scientific">Novosphingobium organovorum</name>
    <dbReference type="NCBI Taxonomy" id="2930092"/>
    <lineage>
        <taxon>Bacteria</taxon>
        <taxon>Pseudomonadati</taxon>
        <taxon>Pseudomonadota</taxon>
        <taxon>Alphaproteobacteria</taxon>
        <taxon>Sphingomonadales</taxon>
        <taxon>Sphingomonadaceae</taxon>
        <taxon>Novosphingobium</taxon>
    </lineage>
</organism>
<comment type="caution">
    <text evidence="1">The sequence shown here is derived from an EMBL/GenBank/DDBJ whole genome shotgun (WGS) entry which is preliminary data.</text>
</comment>
<accession>A0ABT0BBR1</accession>
<reference evidence="1" key="1">
    <citation type="submission" date="2022-03" db="EMBL/GenBank/DDBJ databases">
        <title>Identification of a novel bacterium isolated from mangrove sediments.</title>
        <authorList>
            <person name="Pan X."/>
        </authorList>
    </citation>
    <scope>NUCLEOTIDE SEQUENCE</scope>
    <source>
        <strain evidence="1">B1949</strain>
    </source>
</reference>
<protein>
    <submittedName>
        <fullName evidence="1">Uncharacterized protein</fullName>
    </submittedName>
</protein>
<name>A0ABT0BBR1_9SPHN</name>
<dbReference type="Proteomes" id="UP001162881">
    <property type="component" value="Unassembled WGS sequence"/>
</dbReference>
<keyword evidence="2" id="KW-1185">Reference proteome</keyword>
<evidence type="ECO:0000313" key="2">
    <source>
        <dbReference type="Proteomes" id="UP001162881"/>
    </source>
</evidence>
<dbReference type="RefSeq" id="WP_244018492.1">
    <property type="nucleotide sequence ID" value="NZ_JALHLF010000018.1"/>
</dbReference>
<dbReference type="EMBL" id="JALHLF010000018">
    <property type="protein sequence ID" value="MCJ2182500.1"/>
    <property type="molecule type" value="Genomic_DNA"/>
</dbReference>
<sequence>MNEEITLKLTSDEVSMIVDALEVDLEGYIESAKEAQSTGNRAETKTFNDAATRIQTLMAKLQELVPEE</sequence>
<proteinExistence type="predicted"/>
<gene>
    <name evidence="1" type="ORF">MTR62_07320</name>
</gene>
<evidence type="ECO:0000313" key="1">
    <source>
        <dbReference type="EMBL" id="MCJ2182500.1"/>
    </source>
</evidence>